<evidence type="ECO:0000256" key="1">
    <source>
        <dbReference type="SAM" id="Phobius"/>
    </source>
</evidence>
<feature type="transmembrane region" description="Helical" evidence="1">
    <location>
        <begin position="151"/>
        <end position="171"/>
    </location>
</feature>
<keyword evidence="1" id="KW-0812">Transmembrane</keyword>
<sequence>MCAIFFFILLFKMTHLQKELKEMMLKFNQLTVKFKKDNSNNDEDISQLLSIVTYNPAKLLPLIVILNMIPTLVLLAYFNFKTSQYFVYTLLLCFIAAALLLPIYYLYLKKSIANFSLKSKSLKNNTSLSKLISEFDSKLLPVIEKKTFNTLYAFQFLNIAMICCTLLKIILRF</sequence>
<dbReference type="PATRIC" id="fig|1046596.6.peg.221"/>
<feature type="transmembrane region" description="Helical" evidence="1">
    <location>
        <begin position="59"/>
        <end position="78"/>
    </location>
</feature>
<name>A0A0R2DTJ1_9LACO</name>
<reference evidence="2 3" key="1">
    <citation type="journal article" date="2015" name="Genome Announc.">
        <title>Expanding the biotechnology potential of lactobacilli through comparative genomics of 213 strains and associated genera.</title>
        <authorList>
            <person name="Sun Z."/>
            <person name="Harris H.M."/>
            <person name="McCann A."/>
            <person name="Guo C."/>
            <person name="Argimon S."/>
            <person name="Zhang W."/>
            <person name="Yang X."/>
            <person name="Jeffery I.B."/>
            <person name="Cooney J.C."/>
            <person name="Kagawa T.F."/>
            <person name="Liu W."/>
            <person name="Song Y."/>
            <person name="Salvetti E."/>
            <person name="Wrobel A."/>
            <person name="Rasinkangas P."/>
            <person name="Parkhill J."/>
            <person name="Rea M.C."/>
            <person name="O'Sullivan O."/>
            <person name="Ritari J."/>
            <person name="Douillard F.P."/>
            <person name="Paul Ross R."/>
            <person name="Yang R."/>
            <person name="Briner A.E."/>
            <person name="Felis G.E."/>
            <person name="de Vos W.M."/>
            <person name="Barrangou R."/>
            <person name="Klaenhammer T.R."/>
            <person name="Caufield P.W."/>
            <person name="Cui Y."/>
            <person name="Zhang H."/>
            <person name="O'Toole P.W."/>
        </authorList>
    </citation>
    <scope>NUCLEOTIDE SEQUENCE [LARGE SCALE GENOMIC DNA]</scope>
    <source>
        <strain evidence="2 3">DSM 20444</strain>
    </source>
</reference>
<accession>A0A0R2DTJ1</accession>
<keyword evidence="1" id="KW-1133">Transmembrane helix</keyword>
<evidence type="ECO:0000313" key="3">
    <source>
        <dbReference type="Proteomes" id="UP000050898"/>
    </source>
</evidence>
<keyword evidence="3" id="KW-1185">Reference proteome</keyword>
<organism evidence="2 3">
    <name type="scientific">Liquorilactobacillus mali KCTC 3596 = DSM 20444</name>
    <dbReference type="NCBI Taxonomy" id="1046596"/>
    <lineage>
        <taxon>Bacteria</taxon>
        <taxon>Bacillati</taxon>
        <taxon>Bacillota</taxon>
        <taxon>Bacilli</taxon>
        <taxon>Lactobacillales</taxon>
        <taxon>Lactobacillaceae</taxon>
        <taxon>Liquorilactobacillus</taxon>
    </lineage>
</organism>
<gene>
    <name evidence="2" type="ORF">FD00_GL000215</name>
</gene>
<dbReference type="EMBL" id="AYYH01000101">
    <property type="protein sequence ID" value="KRN07297.1"/>
    <property type="molecule type" value="Genomic_DNA"/>
</dbReference>
<evidence type="ECO:0000313" key="2">
    <source>
        <dbReference type="EMBL" id="KRN07297.1"/>
    </source>
</evidence>
<proteinExistence type="predicted"/>
<dbReference type="AlphaFoldDB" id="A0A0R2DTJ1"/>
<keyword evidence="1" id="KW-0472">Membrane</keyword>
<dbReference type="Proteomes" id="UP000050898">
    <property type="component" value="Unassembled WGS sequence"/>
</dbReference>
<protein>
    <submittedName>
        <fullName evidence="2">Uncharacterized protein</fullName>
    </submittedName>
</protein>
<comment type="caution">
    <text evidence="2">The sequence shown here is derived from an EMBL/GenBank/DDBJ whole genome shotgun (WGS) entry which is preliminary data.</text>
</comment>
<feature type="transmembrane region" description="Helical" evidence="1">
    <location>
        <begin position="85"/>
        <end position="107"/>
    </location>
</feature>